<protein>
    <submittedName>
        <fullName evidence="4">Phage protein F-like protein</fullName>
    </submittedName>
</protein>
<feature type="domain" description="Phage head morphogenesis" evidence="3">
    <location>
        <begin position="202"/>
        <end position="306"/>
    </location>
</feature>
<dbReference type="Gene3D" id="3.90.176.10">
    <property type="entry name" value="Toxin ADP-ribosyltransferase, Chain A, domain 1"/>
    <property type="match status" value="1"/>
</dbReference>
<evidence type="ECO:0000313" key="4">
    <source>
        <dbReference type="EMBL" id="EEG51705.1"/>
    </source>
</evidence>
<comment type="caution">
    <text evidence="4">The sequence shown here is derived from an EMBL/GenBank/DDBJ whole genome shotgun (WGS) entry which is preliminary data.</text>
</comment>
<evidence type="ECO:0000259" key="2">
    <source>
        <dbReference type="Pfam" id="PF03496"/>
    </source>
</evidence>
<dbReference type="AlphaFoldDB" id="C0DAI9"/>
<organism evidence="4 5">
    <name type="scientific">[Clostridium] asparagiforme DSM 15981</name>
    <dbReference type="NCBI Taxonomy" id="518636"/>
    <lineage>
        <taxon>Bacteria</taxon>
        <taxon>Bacillati</taxon>
        <taxon>Bacillota</taxon>
        <taxon>Clostridia</taxon>
        <taxon>Lachnospirales</taxon>
        <taxon>Lachnospiraceae</taxon>
        <taxon>Enterocloster</taxon>
    </lineage>
</organism>
<evidence type="ECO:0000259" key="3">
    <source>
        <dbReference type="Pfam" id="PF04233"/>
    </source>
</evidence>
<dbReference type="HOGENOM" id="CLU_340020_0_0_9"/>
<dbReference type="GO" id="GO:0005576">
    <property type="term" value="C:extracellular region"/>
    <property type="evidence" value="ECO:0007669"/>
    <property type="project" value="InterPro"/>
</dbReference>
<sequence length="835" mass="94905">MEWLKNSEYWKLRFEQLEQAQNGQGAAAFAEIERQYKEAQKQIEGQIARWYQRFADNNGITLAQARQYLKGAALKEFQWDVQDYIKYGQDNALMGGWMKELENASAKYHISKLEALKIQTQQSLEVMFSKQMGTVTGAMGDIFESGYYHTAYELQKGFNIGWDIAGLDQSQIEKVLSKPWAVDGKNFSERIWTNKEKLISELHGELTQNIMLGADPQKAIDSLAKKMNTSKQNAGRLIMTEEAYFSSAAQRDCFNDLDVEQYEIVATLDSHTSDICRSLDGKHFPMKDFQAGVTAPPFHVYCRSTTVPYFDEDFGDIGERAARDEETGKTYYIPDDMHYEDWKQTFVDGGDKSGFDVVDDGSALHYSHHKEPEPALPPKKEYLTKKKLQAKIADADVQLEDLNVQFMAISGGWSYDEAIKDFGSLEGLTDGEDLTKLKDLHSQMEAIEAQKAEWQEKLNEKLKAEQKKALAKKQLELEAQKAAVQQQLDDFEIKTYSGIWYNKDVTTADWESLNIAGKKQYYEGKFITETDPDLMKKYQDLYKQLEELDTEGKSYHDIQQQLKKIEQEISKVQADLKKVENSGIIEAVDDAYSQARKDAAMWAKSTKEADALLRDRCGEVWRSSPPIQKNAIYDYTQSYHKFNEPLRGIEYGSEKFLGVGNVDLDQIGVSYSGWKPGAMRKEINAMTDIIEKSVYQEDFWLQRGCRFKGMDKFFNVPMDKLQHASQAELEALLLGTTPTEYGFCSCGVAKGKGFSGDIILNIYAPSGTQMMYVEPFSAFGNGSGKSWDGLKPQSSFGQESEIILQQGTTFRVTKVEKTPGTIYIDLEVIGQKPQR</sequence>
<evidence type="ECO:0000256" key="1">
    <source>
        <dbReference type="SAM" id="Coils"/>
    </source>
</evidence>
<dbReference type="Pfam" id="PF03496">
    <property type="entry name" value="ADPrib_exo_Tox"/>
    <property type="match status" value="1"/>
</dbReference>
<dbReference type="InterPro" id="IPR006528">
    <property type="entry name" value="Phage_head_morphogenesis_dom"/>
</dbReference>
<evidence type="ECO:0000313" key="5">
    <source>
        <dbReference type="Proteomes" id="UP000004756"/>
    </source>
</evidence>
<dbReference type="EMBL" id="ACCJ01000535">
    <property type="protein sequence ID" value="EEG51705.1"/>
    <property type="molecule type" value="Genomic_DNA"/>
</dbReference>
<accession>C0DAI9</accession>
<dbReference type="InterPro" id="IPR003540">
    <property type="entry name" value="ADP-ribosyltransferase"/>
</dbReference>
<feature type="coiled-coil region" evidence="1">
    <location>
        <begin position="548"/>
        <end position="582"/>
    </location>
</feature>
<feature type="coiled-coil region" evidence="1">
    <location>
        <begin position="437"/>
        <end position="494"/>
    </location>
</feature>
<dbReference type="Proteomes" id="UP000004756">
    <property type="component" value="Unassembled WGS sequence"/>
</dbReference>
<dbReference type="Pfam" id="PF04233">
    <property type="entry name" value="Phage_Mu_F"/>
    <property type="match status" value="1"/>
</dbReference>
<dbReference type="PROSITE" id="PS51996">
    <property type="entry name" value="TR_MART"/>
    <property type="match status" value="1"/>
</dbReference>
<proteinExistence type="predicted"/>
<dbReference type="NCBIfam" id="TIGR01641">
    <property type="entry name" value="phageSPP1_gp7"/>
    <property type="match status" value="1"/>
</dbReference>
<keyword evidence="1" id="KW-0175">Coiled coil</keyword>
<gene>
    <name evidence="4" type="ORF">CLOSTASPAR_06292</name>
</gene>
<feature type="domain" description="ADP ribosyltransferase" evidence="2">
    <location>
        <begin position="626"/>
        <end position="817"/>
    </location>
</feature>
<name>C0DAI9_9FIRM</name>
<keyword evidence="5" id="KW-1185">Reference proteome</keyword>
<dbReference type="SUPFAM" id="SSF56399">
    <property type="entry name" value="ADP-ribosylation"/>
    <property type="match status" value="1"/>
</dbReference>
<reference evidence="4 5" key="1">
    <citation type="submission" date="2009-02" db="EMBL/GenBank/DDBJ databases">
        <title>Draft genome sequence of Clostridium asparagiforme (DSM 15981).</title>
        <authorList>
            <person name="Sudarsanam P."/>
            <person name="Ley R."/>
            <person name="Guruge J."/>
            <person name="Turnbaugh P.J."/>
            <person name="Mahowald M."/>
            <person name="Liep D."/>
            <person name="Gordon J."/>
        </authorList>
    </citation>
    <scope>NUCLEOTIDE SEQUENCE [LARGE SCALE GENOMIC DNA]</scope>
    <source>
        <strain evidence="4 5">DSM 15981</strain>
    </source>
</reference>